<sequence length="79" mass="8747">MRRAPPEPTRCRCRPGPEARMTAIDVPSLGHPEIARLSSERAVHRPACAPALLAQVGRQPLRKVWDGRTPQSLHPQPTL</sequence>
<dbReference type="Proteomes" id="UP000233769">
    <property type="component" value="Chromosome tk0001"/>
</dbReference>
<evidence type="ECO:0000313" key="1">
    <source>
        <dbReference type="EMBL" id="SOR28343.1"/>
    </source>
</evidence>
<protein>
    <submittedName>
        <fullName evidence="1">Uncharacterized protein</fullName>
    </submittedName>
</protein>
<gene>
    <name evidence="1" type="ORF">TK0001_1741</name>
</gene>
<accession>A0A2N9AM23</accession>
<evidence type="ECO:0000313" key="2">
    <source>
        <dbReference type="Proteomes" id="UP000233769"/>
    </source>
</evidence>
<dbReference type="AlphaFoldDB" id="A0A2N9AM23"/>
<reference evidence="2" key="1">
    <citation type="submission" date="2017-10" db="EMBL/GenBank/DDBJ databases">
        <authorList>
            <person name="Regsiter A."/>
            <person name="William W."/>
        </authorList>
    </citation>
    <scope>NUCLEOTIDE SEQUENCE [LARGE SCALE GENOMIC DNA]</scope>
</reference>
<organism evidence="1 2">
    <name type="scientific">Methylorubrum extorquens</name>
    <name type="common">Methylobacterium dichloromethanicum</name>
    <name type="synonym">Methylobacterium extorquens</name>
    <dbReference type="NCBI Taxonomy" id="408"/>
    <lineage>
        <taxon>Bacteria</taxon>
        <taxon>Pseudomonadati</taxon>
        <taxon>Pseudomonadota</taxon>
        <taxon>Alphaproteobacteria</taxon>
        <taxon>Hyphomicrobiales</taxon>
        <taxon>Methylobacteriaceae</taxon>
        <taxon>Methylorubrum</taxon>
    </lineage>
</organism>
<dbReference type="EMBL" id="LT962688">
    <property type="protein sequence ID" value="SOR28343.1"/>
    <property type="molecule type" value="Genomic_DNA"/>
</dbReference>
<proteinExistence type="predicted"/>
<name>A0A2N9AM23_METEX</name>